<keyword evidence="1" id="KW-0812">Transmembrane</keyword>
<reference evidence="2 3" key="1">
    <citation type="submission" date="2022-08" db="EMBL/GenBank/DDBJ databases">
        <title>Algoriphagus sp. CAU 1643 isolated from mud.</title>
        <authorList>
            <person name="Kim W."/>
        </authorList>
    </citation>
    <scope>NUCLEOTIDE SEQUENCE [LARGE SCALE GENOMIC DNA]</scope>
    <source>
        <strain evidence="2 3">CAU 1643</strain>
    </source>
</reference>
<comment type="caution">
    <text evidence="2">The sequence shown here is derived from an EMBL/GenBank/DDBJ whole genome shotgun (WGS) entry which is preliminary data.</text>
</comment>
<dbReference type="Proteomes" id="UP001206788">
    <property type="component" value="Unassembled WGS sequence"/>
</dbReference>
<sequence>MDWKRIVRFKIGGELWGVPLHVILLMALITLILMIGGAYLGFRFGSNQINP</sequence>
<evidence type="ECO:0000313" key="3">
    <source>
        <dbReference type="Proteomes" id="UP001206788"/>
    </source>
</evidence>
<proteinExistence type="predicted"/>
<evidence type="ECO:0000256" key="1">
    <source>
        <dbReference type="SAM" id="Phobius"/>
    </source>
</evidence>
<gene>
    <name evidence="2" type="ORF">NY014_12235</name>
</gene>
<dbReference type="RefSeq" id="WP_259414863.1">
    <property type="nucleotide sequence ID" value="NZ_JANWGH010000002.1"/>
</dbReference>
<protein>
    <submittedName>
        <fullName evidence="2">Uncharacterized protein</fullName>
    </submittedName>
</protein>
<feature type="transmembrane region" description="Helical" evidence="1">
    <location>
        <begin position="20"/>
        <end position="42"/>
    </location>
</feature>
<evidence type="ECO:0000313" key="2">
    <source>
        <dbReference type="EMBL" id="MCS5491206.1"/>
    </source>
</evidence>
<keyword evidence="1" id="KW-1133">Transmembrane helix</keyword>
<name>A0ABT2G7E9_9BACT</name>
<keyword evidence="1" id="KW-0472">Membrane</keyword>
<dbReference type="EMBL" id="JANWGH010000002">
    <property type="protein sequence ID" value="MCS5491206.1"/>
    <property type="molecule type" value="Genomic_DNA"/>
</dbReference>
<accession>A0ABT2G7E9</accession>
<keyword evidence="3" id="KW-1185">Reference proteome</keyword>
<organism evidence="2 3">
    <name type="scientific">Algoriphagus limi</name>
    <dbReference type="NCBI Taxonomy" id="2975273"/>
    <lineage>
        <taxon>Bacteria</taxon>
        <taxon>Pseudomonadati</taxon>
        <taxon>Bacteroidota</taxon>
        <taxon>Cytophagia</taxon>
        <taxon>Cytophagales</taxon>
        <taxon>Cyclobacteriaceae</taxon>
        <taxon>Algoriphagus</taxon>
    </lineage>
</organism>